<sequence>MGGDADGRYIGSYLANDDAAGADGGSRADLAQWPSHRPNAKEDFFPDGHVATEHGPRRHMRARADKAIMLHHCGGIDDGKVADLRASMDYGLGQNGDPLP</sequence>
<dbReference type="Proteomes" id="UP000321085">
    <property type="component" value="Unassembled WGS sequence"/>
</dbReference>
<feature type="compositionally biased region" description="Basic and acidic residues" evidence="1">
    <location>
        <begin position="39"/>
        <end position="55"/>
    </location>
</feature>
<evidence type="ECO:0000313" key="2">
    <source>
        <dbReference type="EMBL" id="GEO14621.1"/>
    </source>
</evidence>
<comment type="caution">
    <text evidence="2">The sequence shown here is derived from an EMBL/GenBank/DDBJ whole genome shotgun (WGS) entry which is preliminary data.</text>
</comment>
<proteinExistence type="predicted"/>
<name>A0A512BRR4_9HYPH</name>
<evidence type="ECO:0000313" key="3">
    <source>
        <dbReference type="Proteomes" id="UP000321085"/>
    </source>
</evidence>
<organism evidence="2 3">
    <name type="scientific">Microvirga aerophila</name>
    <dbReference type="NCBI Taxonomy" id="670291"/>
    <lineage>
        <taxon>Bacteria</taxon>
        <taxon>Pseudomonadati</taxon>
        <taxon>Pseudomonadota</taxon>
        <taxon>Alphaproteobacteria</taxon>
        <taxon>Hyphomicrobiales</taxon>
        <taxon>Methylobacteriaceae</taxon>
        <taxon>Microvirga</taxon>
    </lineage>
</organism>
<keyword evidence="3" id="KW-1185">Reference proteome</keyword>
<feature type="region of interest" description="Disordered" evidence="1">
    <location>
        <begin position="16"/>
        <end position="58"/>
    </location>
</feature>
<gene>
    <name evidence="2" type="ORF">MAE02_23170</name>
</gene>
<protein>
    <submittedName>
        <fullName evidence="2">Uncharacterized protein</fullName>
    </submittedName>
</protein>
<evidence type="ECO:0000256" key="1">
    <source>
        <dbReference type="SAM" id="MobiDB-lite"/>
    </source>
</evidence>
<dbReference type="AlphaFoldDB" id="A0A512BRR4"/>
<reference evidence="2 3" key="1">
    <citation type="submission" date="2019-07" db="EMBL/GenBank/DDBJ databases">
        <title>Whole genome shotgun sequence of Microvirga aerophila NBRC 106136.</title>
        <authorList>
            <person name="Hosoyama A."/>
            <person name="Uohara A."/>
            <person name="Ohji S."/>
            <person name="Ichikawa N."/>
        </authorList>
    </citation>
    <scope>NUCLEOTIDE SEQUENCE [LARGE SCALE GENOMIC DNA]</scope>
    <source>
        <strain evidence="2 3">NBRC 106136</strain>
    </source>
</reference>
<accession>A0A512BRR4</accession>
<dbReference type="EMBL" id="BJYU01000026">
    <property type="protein sequence ID" value="GEO14621.1"/>
    <property type="molecule type" value="Genomic_DNA"/>
</dbReference>